<feature type="domain" description="D-serine dehydratase-like" evidence="3">
    <location>
        <begin position="257"/>
        <end position="363"/>
    </location>
</feature>
<reference evidence="4 5" key="1">
    <citation type="submission" date="2017-10" db="EMBL/GenBank/DDBJ databases">
        <title>Two draft genome sequences of Pusillimonas sp. strains isolated from a nitrate- and radionuclide-contaminated groundwater in Russia.</title>
        <authorList>
            <person name="Grouzdev D.S."/>
            <person name="Tourova T.P."/>
            <person name="Goeva M.A."/>
            <person name="Babich T.L."/>
            <person name="Sokolova D.S."/>
            <person name="Abdullin R."/>
            <person name="Poltaraus A.B."/>
            <person name="Toshchakov S.V."/>
            <person name="Nazina T.N."/>
        </authorList>
    </citation>
    <scope>NUCLEOTIDE SEQUENCE [LARGE SCALE GENOMIC DNA]</scope>
    <source>
        <strain evidence="4 5">JR1/69-3-13</strain>
    </source>
</reference>
<evidence type="ECO:0000256" key="1">
    <source>
        <dbReference type="ARBA" id="ARBA00005323"/>
    </source>
</evidence>
<organism evidence="4 5">
    <name type="scientific">Pollutimonas subterranea</name>
    <dbReference type="NCBI Taxonomy" id="2045210"/>
    <lineage>
        <taxon>Bacteria</taxon>
        <taxon>Pseudomonadati</taxon>
        <taxon>Pseudomonadota</taxon>
        <taxon>Betaproteobacteria</taxon>
        <taxon>Burkholderiales</taxon>
        <taxon>Alcaligenaceae</taxon>
        <taxon>Pollutimonas</taxon>
    </lineage>
</organism>
<dbReference type="EMBL" id="PDNW01000004">
    <property type="protein sequence ID" value="PLC50568.1"/>
    <property type="molecule type" value="Genomic_DNA"/>
</dbReference>
<evidence type="ECO:0000313" key="4">
    <source>
        <dbReference type="EMBL" id="PLC50568.1"/>
    </source>
</evidence>
<evidence type="ECO:0000259" key="3">
    <source>
        <dbReference type="SMART" id="SM01119"/>
    </source>
</evidence>
<dbReference type="Gene3D" id="3.20.20.10">
    <property type="entry name" value="Alanine racemase"/>
    <property type="match status" value="1"/>
</dbReference>
<dbReference type="InterPro" id="IPR042208">
    <property type="entry name" value="D-ser_dehydrat-like_sf"/>
</dbReference>
<dbReference type="GO" id="GO:0036088">
    <property type="term" value="P:D-serine catabolic process"/>
    <property type="evidence" value="ECO:0007669"/>
    <property type="project" value="TreeGrafter"/>
</dbReference>
<gene>
    <name evidence="4" type="ORF">CR159_06010</name>
</gene>
<dbReference type="InterPro" id="IPR029066">
    <property type="entry name" value="PLP-binding_barrel"/>
</dbReference>
<dbReference type="Pfam" id="PF01168">
    <property type="entry name" value="Ala_racemase_N"/>
    <property type="match status" value="1"/>
</dbReference>
<dbReference type="Pfam" id="PF14031">
    <property type="entry name" value="D-ser_dehydrat"/>
    <property type="match status" value="1"/>
</dbReference>
<dbReference type="AlphaFoldDB" id="A0A2N4U6B9"/>
<name>A0A2N4U6B9_9BURK</name>
<dbReference type="PANTHER" id="PTHR28004:SF2">
    <property type="entry name" value="D-SERINE DEHYDRATASE"/>
    <property type="match status" value="1"/>
</dbReference>
<evidence type="ECO:0000313" key="5">
    <source>
        <dbReference type="Proteomes" id="UP000234190"/>
    </source>
</evidence>
<comment type="caution">
    <text evidence="4">The sequence shown here is derived from an EMBL/GenBank/DDBJ whole genome shotgun (WGS) entry which is preliminary data.</text>
</comment>
<keyword evidence="2" id="KW-0456">Lyase</keyword>
<dbReference type="PANTHER" id="PTHR28004">
    <property type="entry name" value="ZGC:162816-RELATED"/>
    <property type="match status" value="1"/>
</dbReference>
<comment type="similarity">
    <text evidence="1">Belongs to the DSD1 family.</text>
</comment>
<dbReference type="InterPro" id="IPR001608">
    <property type="entry name" value="Ala_racemase_N"/>
</dbReference>
<keyword evidence="5" id="KW-1185">Reference proteome</keyword>
<dbReference type="SMART" id="SM01119">
    <property type="entry name" value="D-ser_dehydrat"/>
    <property type="match status" value="1"/>
</dbReference>
<protein>
    <submittedName>
        <fullName evidence="4">Alanine racemase</fullName>
    </submittedName>
</protein>
<evidence type="ECO:0000256" key="2">
    <source>
        <dbReference type="ARBA" id="ARBA00023239"/>
    </source>
</evidence>
<dbReference type="SUPFAM" id="SSF51419">
    <property type="entry name" value="PLP-binding barrel"/>
    <property type="match status" value="1"/>
</dbReference>
<dbReference type="Gene3D" id="2.40.37.20">
    <property type="entry name" value="D-serine dehydratase-like domain"/>
    <property type="match status" value="1"/>
</dbReference>
<dbReference type="GO" id="GO:0008721">
    <property type="term" value="F:D-serine ammonia-lyase activity"/>
    <property type="evidence" value="ECO:0007669"/>
    <property type="project" value="TreeGrafter"/>
</dbReference>
<dbReference type="InterPro" id="IPR051466">
    <property type="entry name" value="D-amino_acid_metab_enzyme"/>
</dbReference>
<dbReference type="InterPro" id="IPR026956">
    <property type="entry name" value="D-ser_dehydrat-like_dom"/>
</dbReference>
<dbReference type="RefSeq" id="WP_102073113.1">
    <property type="nucleotide sequence ID" value="NZ_PDNW01000004.1"/>
</dbReference>
<dbReference type="OrthoDB" id="9772497at2"/>
<accession>A0A2N4U6B9</accession>
<dbReference type="Proteomes" id="UP000234190">
    <property type="component" value="Unassembled WGS sequence"/>
</dbReference>
<sequence>MQLNELETPALILDRARMENNIKRLRERLRPFNVVFRPHVKTCKSADVARCIAEPGTPVTVSTLKEAEYFLQHGWTDILYAVGIAANKFAHIARLMERGARMTVVLDNRETGLALAAFCKERNLNLPVLLEIDTDGHRSGIRPQSDDLLDVASAFDRSRSGSGAWLAGVMTHAGDSYNCEDTDSIVALAEQERSGAVTAAQRLRQAGFDAPVVSVGSTPTAHFARTLDGVTEVRAGVFVFFDLVMTGLDVCKQTDIALSVLCTVIGHQKEKGWVITDAGWMAMSRDRGTAKQRVDQGYGLICDQNGVVMDDMIMQQANQEHGIIIHRHDSKKTPMLPVGTLLRILPNHACSTAAQHGSYKVVAGSQEIEAEWPRFSGW</sequence>
<proteinExistence type="inferred from homology"/>